<dbReference type="VEuPathDB" id="FungiDB:FFUJ_14180"/>
<reference evidence="3" key="1">
    <citation type="journal article" date="2013" name="PLoS Pathog.">
        <title>Deciphering the cryptic genome: genome-wide analyses of the rice pathogen Fusarium fujikuroi reveal complex regulation of secondary metabolism and novel metabolites.</title>
        <authorList>
            <person name="Wiemann P."/>
            <person name="Sieber C.M."/>
            <person name="von Bargen K.W."/>
            <person name="Studt L."/>
            <person name="Niehaus E.M."/>
            <person name="Espino J.J."/>
            <person name="Huss K."/>
            <person name="Michielse C.B."/>
            <person name="Albermann S."/>
            <person name="Wagner D."/>
            <person name="Bergner S.V."/>
            <person name="Connolly L.R."/>
            <person name="Fischer A."/>
            <person name="Reuter G."/>
            <person name="Kleigrewe K."/>
            <person name="Bald T."/>
            <person name="Wingfield B.D."/>
            <person name="Ophir R."/>
            <person name="Freeman S."/>
            <person name="Hippler M."/>
            <person name="Smith K.M."/>
            <person name="Brown D.W."/>
            <person name="Proctor R.H."/>
            <person name="Munsterkotter M."/>
            <person name="Freitag M."/>
            <person name="Humpf H.U."/>
            <person name="Guldener U."/>
            <person name="Tudzynski B."/>
        </authorList>
    </citation>
    <scope>NUCLEOTIDE SEQUENCE [LARGE SCALE GENOMIC DNA]</scope>
    <source>
        <strain evidence="3">CBS 195.34 / IMI 58289 / NRRL A-6831</strain>
    </source>
</reference>
<dbReference type="RefSeq" id="XP_023438233.1">
    <property type="nucleotide sequence ID" value="XM_023571178.1"/>
</dbReference>
<accession>S0ENA9</accession>
<gene>
    <name evidence="2" type="ORF">FFUJ_14180</name>
</gene>
<keyword evidence="3" id="KW-1185">Reference proteome</keyword>
<evidence type="ECO:0000313" key="2">
    <source>
        <dbReference type="EMBL" id="CCT76187.1"/>
    </source>
</evidence>
<organism evidence="2 3">
    <name type="scientific">Gibberella fujikuroi (strain CBS 195.34 / IMI 58289 / NRRL A-6831)</name>
    <name type="common">Bakanae and foot rot disease fungus</name>
    <name type="synonym">Fusarium fujikuroi</name>
    <dbReference type="NCBI Taxonomy" id="1279085"/>
    <lineage>
        <taxon>Eukaryota</taxon>
        <taxon>Fungi</taxon>
        <taxon>Dikarya</taxon>
        <taxon>Ascomycota</taxon>
        <taxon>Pezizomycotina</taxon>
        <taxon>Sordariomycetes</taxon>
        <taxon>Hypocreomycetidae</taxon>
        <taxon>Hypocreales</taxon>
        <taxon>Nectriaceae</taxon>
        <taxon>Fusarium</taxon>
        <taxon>Fusarium fujikuroi species complex</taxon>
    </lineage>
</organism>
<dbReference type="GeneID" id="35407632"/>
<dbReference type="EMBL" id="HF679034">
    <property type="protein sequence ID" value="CCT76187.1"/>
    <property type="molecule type" value="Genomic_DNA"/>
</dbReference>
<evidence type="ECO:0000313" key="3">
    <source>
        <dbReference type="Proteomes" id="UP000016800"/>
    </source>
</evidence>
<dbReference type="Proteomes" id="UP000016800">
    <property type="component" value="Chromosome XII"/>
</dbReference>
<sequence length="128" mass="13882">MNEGSLLFSNRARGSSSASRKTTSMISSTRLTSHGLEALCIPIVEEFAELWLQLVAVAAVVTILPRLLHVRIGRPWPPNRFRAILTKRFLPESTAGSWVGDGGISACGNHKNPKKSRGSSETALSPDR</sequence>
<dbReference type="AlphaFoldDB" id="S0ENA9"/>
<feature type="region of interest" description="Disordered" evidence="1">
    <location>
        <begin position="1"/>
        <end position="26"/>
    </location>
</feature>
<dbReference type="HOGENOM" id="CLU_1959770_0_0_1"/>
<feature type="compositionally biased region" description="Polar residues" evidence="1">
    <location>
        <begin position="119"/>
        <end position="128"/>
    </location>
</feature>
<feature type="region of interest" description="Disordered" evidence="1">
    <location>
        <begin position="93"/>
        <end position="128"/>
    </location>
</feature>
<protein>
    <submittedName>
        <fullName evidence="2">Uncharacterized protein</fullName>
    </submittedName>
</protein>
<feature type="compositionally biased region" description="Low complexity" evidence="1">
    <location>
        <begin position="9"/>
        <end position="26"/>
    </location>
</feature>
<name>S0ENA9_GIBF5</name>
<evidence type="ECO:0000256" key="1">
    <source>
        <dbReference type="SAM" id="MobiDB-lite"/>
    </source>
</evidence>
<proteinExistence type="predicted"/>